<sequence length="147" mass="16158">MLSNHNRKGVWMARPVEVDEDTYKSLELAARMTGTTAGEIVARLVAQASTRQQPEASATVPTEGDGITVFADYDGHRTYGRFDPRTTRIDITGGPLSGRSFKTPSSAARGVIKHYKPSVNANRNGWSFWSLDDGSGRLLQAIRHDHD</sequence>
<dbReference type="Proteomes" id="UP000182977">
    <property type="component" value="Chromosome I"/>
</dbReference>
<organism evidence="1 2">
    <name type="scientific">Jiangella alkaliphila</name>
    <dbReference type="NCBI Taxonomy" id="419479"/>
    <lineage>
        <taxon>Bacteria</taxon>
        <taxon>Bacillati</taxon>
        <taxon>Actinomycetota</taxon>
        <taxon>Actinomycetes</taxon>
        <taxon>Jiangellales</taxon>
        <taxon>Jiangellaceae</taxon>
        <taxon>Jiangella</taxon>
    </lineage>
</organism>
<accession>A0A1H2GAW4</accession>
<dbReference type="EMBL" id="LT629791">
    <property type="protein sequence ID" value="SDU16777.1"/>
    <property type="molecule type" value="Genomic_DNA"/>
</dbReference>
<dbReference type="STRING" id="419479.SAMN04488563_0398"/>
<keyword evidence="2" id="KW-1185">Reference proteome</keyword>
<reference evidence="2" key="1">
    <citation type="submission" date="2016-10" db="EMBL/GenBank/DDBJ databases">
        <authorList>
            <person name="Varghese N."/>
            <person name="Submissions S."/>
        </authorList>
    </citation>
    <scope>NUCLEOTIDE SEQUENCE [LARGE SCALE GENOMIC DNA]</scope>
    <source>
        <strain evidence="2">DSM 45079</strain>
    </source>
</reference>
<evidence type="ECO:0000313" key="1">
    <source>
        <dbReference type="EMBL" id="SDU16777.1"/>
    </source>
</evidence>
<name>A0A1H2GAW4_9ACTN</name>
<dbReference type="AlphaFoldDB" id="A0A1H2GAW4"/>
<evidence type="ECO:0000313" key="2">
    <source>
        <dbReference type="Proteomes" id="UP000182977"/>
    </source>
</evidence>
<protein>
    <submittedName>
        <fullName evidence="1">Uncharacterized protein</fullName>
    </submittedName>
</protein>
<proteinExistence type="predicted"/>
<gene>
    <name evidence="1" type="ORF">SAMN04488563_0398</name>
</gene>